<dbReference type="GO" id="GO:0004553">
    <property type="term" value="F:hydrolase activity, hydrolyzing O-glycosyl compounds"/>
    <property type="evidence" value="ECO:0007669"/>
    <property type="project" value="InterPro"/>
</dbReference>
<dbReference type="InterPro" id="IPR036779">
    <property type="entry name" value="LysM_dom_sf"/>
</dbReference>
<dbReference type="PANTHER" id="PTHR39160">
    <property type="entry name" value="CELL WALL-BINDING PROTEIN YOCH"/>
    <property type="match status" value="1"/>
</dbReference>
<keyword evidence="1 2" id="KW-0732">Signal</keyword>
<dbReference type="Pfam" id="PF01476">
    <property type="entry name" value="LysM"/>
    <property type="match status" value="1"/>
</dbReference>
<sequence length="177" mass="18830">MKKFILSMSTVICLSIGISSAASASSTTYTVKSGDTLWDIAQQHHLSVNQLKNWNHLHSDIIFPKQKLAVAEAKAAAKVTSTKELTVTATAYTANCEGCSGITATGINLKKNPDLKVISVDPKVIPLGSKVDVEGYGTAVAGDTGGAMKGKKIDVFVPSQKKAEDWGRKKVKVKILK</sequence>
<dbReference type="EMBL" id="BMFV01000012">
    <property type="protein sequence ID" value="GGH81430.1"/>
    <property type="molecule type" value="Genomic_DNA"/>
</dbReference>
<dbReference type="PANTHER" id="PTHR39160:SF6">
    <property type="entry name" value="CELL WALL-BINDING PROTEIN YOCH"/>
    <property type="match status" value="1"/>
</dbReference>
<dbReference type="Gene3D" id="2.40.40.10">
    <property type="entry name" value="RlpA-like domain"/>
    <property type="match status" value="1"/>
</dbReference>
<evidence type="ECO:0000256" key="1">
    <source>
        <dbReference type="ARBA" id="ARBA00022729"/>
    </source>
</evidence>
<feature type="domain" description="LysM" evidence="3">
    <location>
        <begin position="27"/>
        <end position="70"/>
    </location>
</feature>
<dbReference type="Pfam" id="PF06725">
    <property type="entry name" value="3D"/>
    <property type="match status" value="1"/>
</dbReference>
<dbReference type="AlphaFoldDB" id="A0A8J2ZVE8"/>
<keyword evidence="5" id="KW-1185">Reference proteome</keyword>
<organism evidence="4 5">
    <name type="scientific">Pullulanibacillus pueri</name>
    <dbReference type="NCBI Taxonomy" id="1437324"/>
    <lineage>
        <taxon>Bacteria</taxon>
        <taxon>Bacillati</taxon>
        <taxon>Bacillota</taxon>
        <taxon>Bacilli</taxon>
        <taxon>Bacillales</taxon>
        <taxon>Sporolactobacillaceae</taxon>
        <taxon>Pullulanibacillus</taxon>
    </lineage>
</organism>
<dbReference type="PROSITE" id="PS51782">
    <property type="entry name" value="LYSM"/>
    <property type="match status" value="1"/>
</dbReference>
<evidence type="ECO:0000259" key="3">
    <source>
        <dbReference type="PROSITE" id="PS51782"/>
    </source>
</evidence>
<dbReference type="Proteomes" id="UP000656813">
    <property type="component" value="Unassembled WGS sequence"/>
</dbReference>
<dbReference type="SUPFAM" id="SSF50685">
    <property type="entry name" value="Barwin-like endoglucanases"/>
    <property type="match status" value="1"/>
</dbReference>
<dbReference type="GO" id="GO:0019867">
    <property type="term" value="C:outer membrane"/>
    <property type="evidence" value="ECO:0007669"/>
    <property type="project" value="InterPro"/>
</dbReference>
<evidence type="ECO:0000256" key="2">
    <source>
        <dbReference type="SAM" id="SignalP"/>
    </source>
</evidence>
<dbReference type="Gene3D" id="3.10.350.10">
    <property type="entry name" value="LysM domain"/>
    <property type="match status" value="1"/>
</dbReference>
<dbReference type="GO" id="GO:0009254">
    <property type="term" value="P:peptidoglycan turnover"/>
    <property type="evidence" value="ECO:0007669"/>
    <property type="project" value="InterPro"/>
</dbReference>
<dbReference type="SMART" id="SM00257">
    <property type="entry name" value="LysM"/>
    <property type="match status" value="1"/>
</dbReference>
<dbReference type="InterPro" id="IPR010611">
    <property type="entry name" value="3D_dom"/>
</dbReference>
<dbReference type="CDD" id="cd22786">
    <property type="entry name" value="DPBB_YuiC-like"/>
    <property type="match status" value="1"/>
</dbReference>
<dbReference type="RefSeq" id="WP_229745505.1">
    <property type="nucleotide sequence ID" value="NZ_BMFV01000012.1"/>
</dbReference>
<dbReference type="InterPro" id="IPR018392">
    <property type="entry name" value="LysM"/>
</dbReference>
<feature type="chain" id="PRO_5035179731" evidence="2">
    <location>
        <begin position="25"/>
        <end position="177"/>
    </location>
</feature>
<dbReference type="InterPro" id="IPR051933">
    <property type="entry name" value="Resuscitation_pf_RpfB"/>
</dbReference>
<feature type="signal peptide" evidence="2">
    <location>
        <begin position="1"/>
        <end position="24"/>
    </location>
</feature>
<proteinExistence type="predicted"/>
<dbReference type="InterPro" id="IPR036908">
    <property type="entry name" value="RlpA-like_sf"/>
</dbReference>
<protein>
    <submittedName>
        <fullName evidence="4">Cell wall-binding protein YocH</fullName>
    </submittedName>
</protein>
<reference evidence="4" key="1">
    <citation type="journal article" date="2014" name="Int. J. Syst. Evol. Microbiol.">
        <title>Complete genome sequence of Corynebacterium casei LMG S-19264T (=DSM 44701T), isolated from a smear-ripened cheese.</title>
        <authorList>
            <consortium name="US DOE Joint Genome Institute (JGI-PGF)"/>
            <person name="Walter F."/>
            <person name="Albersmeier A."/>
            <person name="Kalinowski J."/>
            <person name="Ruckert C."/>
        </authorList>
    </citation>
    <scope>NUCLEOTIDE SEQUENCE</scope>
    <source>
        <strain evidence="4">CGMCC 1.12777</strain>
    </source>
</reference>
<evidence type="ECO:0000313" key="5">
    <source>
        <dbReference type="Proteomes" id="UP000656813"/>
    </source>
</evidence>
<gene>
    <name evidence="4" type="primary">yocH</name>
    <name evidence="4" type="ORF">GCM10007096_19320</name>
</gene>
<name>A0A8J2ZVE8_9BACL</name>
<evidence type="ECO:0000313" key="4">
    <source>
        <dbReference type="EMBL" id="GGH81430.1"/>
    </source>
</evidence>
<reference evidence="4" key="2">
    <citation type="submission" date="2020-09" db="EMBL/GenBank/DDBJ databases">
        <authorList>
            <person name="Sun Q."/>
            <person name="Zhou Y."/>
        </authorList>
    </citation>
    <scope>NUCLEOTIDE SEQUENCE</scope>
    <source>
        <strain evidence="4">CGMCC 1.12777</strain>
    </source>
</reference>
<accession>A0A8J2ZVE8</accession>
<dbReference type="SUPFAM" id="SSF54106">
    <property type="entry name" value="LysM domain"/>
    <property type="match status" value="1"/>
</dbReference>
<comment type="caution">
    <text evidence="4">The sequence shown here is derived from an EMBL/GenBank/DDBJ whole genome shotgun (WGS) entry which is preliminary data.</text>
</comment>
<dbReference type="CDD" id="cd00118">
    <property type="entry name" value="LysM"/>
    <property type="match status" value="1"/>
</dbReference>